<dbReference type="GO" id="GO:0045814">
    <property type="term" value="P:negative regulation of gene expression, epigenetic"/>
    <property type="evidence" value="ECO:0007669"/>
    <property type="project" value="TreeGrafter"/>
</dbReference>
<dbReference type="PROSITE" id="PS50016">
    <property type="entry name" value="ZF_PHD_2"/>
    <property type="match status" value="1"/>
</dbReference>
<keyword evidence="8 11" id="KW-0371">Homeobox</keyword>
<evidence type="ECO:0000259" key="16">
    <source>
        <dbReference type="PROSITE" id="PS50071"/>
    </source>
</evidence>
<evidence type="ECO:0000256" key="10">
    <source>
        <dbReference type="ARBA" id="ARBA00023242"/>
    </source>
</evidence>
<evidence type="ECO:0000313" key="17">
    <source>
        <dbReference type="EMBL" id="PKA65805.1"/>
    </source>
</evidence>
<dbReference type="InterPro" id="IPR019786">
    <property type="entry name" value="Zinc_finger_PHD-type_CS"/>
</dbReference>
<keyword evidence="3" id="KW-0479">Metal-binding</keyword>
<dbReference type="PROSITE" id="PS50071">
    <property type="entry name" value="HOMEOBOX_2"/>
    <property type="match status" value="1"/>
</dbReference>
<dbReference type="GO" id="GO:0006355">
    <property type="term" value="P:regulation of DNA-templated transcription"/>
    <property type="evidence" value="ECO:0007669"/>
    <property type="project" value="UniProtKB-ARBA"/>
</dbReference>
<feature type="DNA-binding region" description="Homeobox" evidence="11">
    <location>
        <begin position="392"/>
        <end position="451"/>
    </location>
</feature>
<keyword evidence="5" id="KW-0862">Zinc</keyword>
<evidence type="ECO:0000256" key="6">
    <source>
        <dbReference type="ARBA" id="ARBA00023015"/>
    </source>
</evidence>
<dbReference type="Gene3D" id="1.10.10.60">
    <property type="entry name" value="Homeodomain-like"/>
    <property type="match status" value="1"/>
</dbReference>
<evidence type="ECO:0000256" key="4">
    <source>
        <dbReference type="ARBA" id="ARBA00022771"/>
    </source>
</evidence>
<keyword evidence="9" id="KW-0804">Transcription</keyword>
<organism evidence="17 18">
    <name type="scientific">Apostasia shenzhenica</name>
    <dbReference type="NCBI Taxonomy" id="1088818"/>
    <lineage>
        <taxon>Eukaryota</taxon>
        <taxon>Viridiplantae</taxon>
        <taxon>Streptophyta</taxon>
        <taxon>Embryophyta</taxon>
        <taxon>Tracheophyta</taxon>
        <taxon>Spermatophyta</taxon>
        <taxon>Magnoliopsida</taxon>
        <taxon>Liliopsida</taxon>
        <taxon>Asparagales</taxon>
        <taxon>Orchidaceae</taxon>
        <taxon>Apostasioideae</taxon>
        <taxon>Apostasia</taxon>
    </lineage>
</organism>
<evidence type="ECO:0000256" key="3">
    <source>
        <dbReference type="ARBA" id="ARBA00022723"/>
    </source>
</evidence>
<dbReference type="InterPro" id="IPR019787">
    <property type="entry name" value="Znf_PHD-finger"/>
</dbReference>
<reference evidence="17 18" key="1">
    <citation type="journal article" date="2017" name="Nature">
        <title>The Apostasia genome and the evolution of orchids.</title>
        <authorList>
            <person name="Zhang G.Q."/>
            <person name="Liu K.W."/>
            <person name="Li Z."/>
            <person name="Lohaus R."/>
            <person name="Hsiao Y.Y."/>
            <person name="Niu S.C."/>
            <person name="Wang J.Y."/>
            <person name="Lin Y.C."/>
            <person name="Xu Q."/>
            <person name="Chen L.J."/>
            <person name="Yoshida K."/>
            <person name="Fujiwara S."/>
            <person name="Wang Z.W."/>
            <person name="Zhang Y.Q."/>
            <person name="Mitsuda N."/>
            <person name="Wang M."/>
            <person name="Liu G.H."/>
            <person name="Pecoraro L."/>
            <person name="Huang H.X."/>
            <person name="Xiao X.J."/>
            <person name="Lin M."/>
            <person name="Wu X.Y."/>
            <person name="Wu W.L."/>
            <person name="Chen Y.Y."/>
            <person name="Chang S.B."/>
            <person name="Sakamoto S."/>
            <person name="Ohme-Takagi M."/>
            <person name="Yagi M."/>
            <person name="Zeng S.J."/>
            <person name="Shen C.Y."/>
            <person name="Yeh C.M."/>
            <person name="Luo Y.B."/>
            <person name="Tsai W.C."/>
            <person name="Van de Peer Y."/>
            <person name="Liu Z.J."/>
        </authorList>
    </citation>
    <scope>NUCLEOTIDE SEQUENCE [LARGE SCALE GENOMIC DNA]</scope>
    <source>
        <strain evidence="18">cv. Shenzhen</strain>
        <tissue evidence="17">Stem</tissue>
    </source>
</reference>
<evidence type="ECO:0000256" key="11">
    <source>
        <dbReference type="PROSITE-ProRule" id="PRU00108"/>
    </source>
</evidence>
<keyword evidence="7 11" id="KW-0238">DNA-binding</keyword>
<evidence type="ECO:0000256" key="1">
    <source>
        <dbReference type="ARBA" id="ARBA00004123"/>
    </source>
</evidence>
<dbReference type="GO" id="GO:0008270">
    <property type="term" value="F:zinc ion binding"/>
    <property type="evidence" value="ECO:0007669"/>
    <property type="project" value="UniProtKB-KW"/>
</dbReference>
<dbReference type="SMART" id="SM00389">
    <property type="entry name" value="HOX"/>
    <property type="match status" value="1"/>
</dbReference>
<feature type="domain" description="PHD-type" evidence="15">
    <location>
        <begin position="163"/>
        <end position="218"/>
    </location>
</feature>
<comment type="similarity">
    <text evidence="2">Belongs to the PHD-associated homeobox family.</text>
</comment>
<name>A0A2I0BDE3_9ASPA</name>
<dbReference type="FunFam" id="3.30.40.10:FF:000270">
    <property type="entry name" value="pathogenesis-related homeodomain protein-like"/>
    <property type="match status" value="1"/>
</dbReference>
<dbReference type="SMART" id="SM00249">
    <property type="entry name" value="PHD"/>
    <property type="match status" value="1"/>
</dbReference>
<dbReference type="CDD" id="cd00086">
    <property type="entry name" value="homeodomain"/>
    <property type="match status" value="1"/>
</dbReference>
<dbReference type="PANTHER" id="PTHR12628:SF10">
    <property type="entry name" value="HOMEOBOX DOMAIN-CONTAINING PROTEIN"/>
    <property type="match status" value="1"/>
</dbReference>
<feature type="domain" description="Homeobox" evidence="16">
    <location>
        <begin position="390"/>
        <end position="450"/>
    </location>
</feature>
<dbReference type="EMBL" id="KZ451889">
    <property type="protein sequence ID" value="PKA65805.1"/>
    <property type="molecule type" value="Genomic_DNA"/>
</dbReference>
<dbReference type="SUPFAM" id="SSF57903">
    <property type="entry name" value="FYVE/PHD zinc finger"/>
    <property type="match status" value="1"/>
</dbReference>
<evidence type="ECO:0000256" key="12">
    <source>
        <dbReference type="PROSITE-ProRule" id="PRU00146"/>
    </source>
</evidence>
<evidence type="ECO:0000256" key="2">
    <source>
        <dbReference type="ARBA" id="ARBA00007427"/>
    </source>
</evidence>
<dbReference type="InterPro" id="IPR009057">
    <property type="entry name" value="Homeodomain-like_sf"/>
</dbReference>
<gene>
    <name evidence="17" type="primary">PRH</name>
    <name evidence="17" type="ORF">AXF42_Ash017330</name>
</gene>
<dbReference type="GO" id="GO:0005634">
    <property type="term" value="C:nucleus"/>
    <property type="evidence" value="ECO:0007669"/>
    <property type="project" value="UniProtKB-SubCell"/>
</dbReference>
<dbReference type="PROSITE" id="PS01359">
    <property type="entry name" value="ZF_PHD_1"/>
    <property type="match status" value="1"/>
</dbReference>
<evidence type="ECO:0000256" key="13">
    <source>
        <dbReference type="RuleBase" id="RU000682"/>
    </source>
</evidence>
<dbReference type="STRING" id="1088818.A0A2I0BDE3"/>
<evidence type="ECO:0000256" key="14">
    <source>
        <dbReference type="SAM" id="MobiDB-lite"/>
    </source>
</evidence>
<evidence type="ECO:0000313" key="18">
    <source>
        <dbReference type="Proteomes" id="UP000236161"/>
    </source>
</evidence>
<dbReference type="GO" id="GO:0003682">
    <property type="term" value="F:chromatin binding"/>
    <property type="evidence" value="ECO:0007669"/>
    <property type="project" value="TreeGrafter"/>
</dbReference>
<evidence type="ECO:0000256" key="9">
    <source>
        <dbReference type="ARBA" id="ARBA00023163"/>
    </source>
</evidence>
<dbReference type="Pfam" id="PF00628">
    <property type="entry name" value="PHD"/>
    <property type="match status" value="1"/>
</dbReference>
<proteinExistence type="inferred from homology"/>
<dbReference type="InterPro" id="IPR011011">
    <property type="entry name" value="Znf_FYVE_PHD"/>
</dbReference>
<dbReference type="Pfam" id="PF00046">
    <property type="entry name" value="Homeodomain"/>
    <property type="match status" value="1"/>
</dbReference>
<evidence type="ECO:0000256" key="8">
    <source>
        <dbReference type="ARBA" id="ARBA00023155"/>
    </source>
</evidence>
<dbReference type="PANTHER" id="PTHR12628">
    <property type="entry name" value="POLYCOMB-LIKE TRANSCRIPTION FACTOR"/>
    <property type="match status" value="1"/>
</dbReference>
<sequence length="622" mass="71012">MERARKKTNVVNGKTKETLQKGSSDSLDKCRDSFKITRKRNYCIGNNSKNEAKDVEKRSIQRRVKMRKTVEHDEVSRLQRRARYLLVKMKLEQNLIDAYSGDGWKGHSREKLKPEKELQRAERQILKCKLGIRDAIRQLDVLGSEGRIEDSVMHPDGSVFHEHIFCAKCKSREAFPDNDIILCDGHCNCGFHQKCLNPPLEKIPPGDQGWLCKICDCKMVLLDTINAHLGTCFTVNSLWEDIFKEAIAAPDIDWASHSPTKDWPSDDSDDEDYYPGVISDRGEFDDYGDGCSSSDFICSSGASLNSMCLNSCESSDHEITAYRRQRKDVDYLKLYDEMFGKESIEGDEQSEDEDWGPYKRKHARSEIGIASRDCGGKDSHAKRALQEKISCDRRSFFRIPPGATVKLRQVFSENELPSRTVKENLSQQLGISAERVDKWFKNARYASLKIRKANASNQSLIGSEKSKKRRQISERTSKLDRSCLLPLASIFHLPRHMKRTGQRVNLTLFELTLKKRTEEALATVHSPEIQVKSLSKNDARRRRHGNGSDRNAPSEKYDAAPAHEQLCLDEMQRLWILENRLHQLKNVLLARKVDDEASSVKPHSGGVIFVPVVELKEKPGNF</sequence>
<dbReference type="GO" id="GO:0010557">
    <property type="term" value="P:positive regulation of macromolecule biosynthetic process"/>
    <property type="evidence" value="ECO:0007669"/>
    <property type="project" value="UniProtKB-ARBA"/>
</dbReference>
<dbReference type="InterPro" id="IPR001965">
    <property type="entry name" value="Znf_PHD"/>
</dbReference>
<accession>A0A2I0BDE3</accession>
<keyword evidence="18" id="KW-1185">Reference proteome</keyword>
<evidence type="ECO:0000256" key="5">
    <source>
        <dbReference type="ARBA" id="ARBA00022833"/>
    </source>
</evidence>
<feature type="region of interest" description="Disordered" evidence="14">
    <location>
        <begin position="1"/>
        <end position="26"/>
    </location>
</feature>
<dbReference type="Proteomes" id="UP000236161">
    <property type="component" value="Unassembled WGS sequence"/>
</dbReference>
<protein>
    <submittedName>
        <fullName evidence="17">Pathogenesis-related homeodomain protein</fullName>
    </submittedName>
</protein>
<evidence type="ECO:0000256" key="7">
    <source>
        <dbReference type="ARBA" id="ARBA00023125"/>
    </source>
</evidence>
<dbReference type="Gene3D" id="2.30.30.1150">
    <property type="match status" value="1"/>
</dbReference>
<dbReference type="SUPFAM" id="SSF46689">
    <property type="entry name" value="Homeodomain-like"/>
    <property type="match status" value="1"/>
</dbReference>
<keyword evidence="10 11" id="KW-0539">Nucleus</keyword>
<comment type="subcellular location">
    <subcellularLocation>
        <location evidence="1 11 13">Nucleus</location>
    </subcellularLocation>
</comment>
<dbReference type="OrthoDB" id="1903104at2759"/>
<feature type="region of interest" description="Disordered" evidence="14">
    <location>
        <begin position="531"/>
        <end position="558"/>
    </location>
</feature>
<keyword evidence="4 12" id="KW-0863">Zinc-finger</keyword>
<dbReference type="CDD" id="cd15504">
    <property type="entry name" value="PHD_PRHA_like"/>
    <property type="match status" value="1"/>
</dbReference>
<keyword evidence="6" id="KW-0805">Transcription regulation</keyword>
<dbReference type="AlphaFoldDB" id="A0A2I0BDE3"/>
<dbReference type="GO" id="GO:0043565">
    <property type="term" value="F:sequence-specific DNA binding"/>
    <property type="evidence" value="ECO:0007669"/>
    <property type="project" value="UniProtKB-ARBA"/>
</dbReference>
<dbReference type="InterPro" id="IPR045876">
    <property type="entry name" value="PRHA-like_PHD-finger"/>
</dbReference>
<evidence type="ECO:0000259" key="15">
    <source>
        <dbReference type="PROSITE" id="PS50016"/>
    </source>
</evidence>
<dbReference type="InterPro" id="IPR001356">
    <property type="entry name" value="HD"/>
</dbReference>